<protein>
    <submittedName>
        <fullName evidence="5">Winged helix-turn-helix transcriptional regulator</fullName>
    </submittedName>
</protein>
<dbReference type="RefSeq" id="WP_317137765.1">
    <property type="nucleotide sequence ID" value="NZ_CP043875.1"/>
</dbReference>
<dbReference type="NCBIfam" id="NF033788">
    <property type="entry name" value="HTH_metalloreg"/>
    <property type="match status" value="1"/>
</dbReference>
<evidence type="ECO:0000313" key="5">
    <source>
        <dbReference type="EMBL" id="WOF16182.1"/>
    </source>
</evidence>
<proteinExistence type="predicted"/>
<dbReference type="AlphaFoldDB" id="A0AA97FC69"/>
<keyword evidence="2" id="KW-0238">DNA-binding</keyword>
<dbReference type="GO" id="GO:0003700">
    <property type="term" value="F:DNA-binding transcription factor activity"/>
    <property type="evidence" value="ECO:0007669"/>
    <property type="project" value="InterPro"/>
</dbReference>
<dbReference type="InterPro" id="IPR001845">
    <property type="entry name" value="HTH_ArsR_DNA-bd_dom"/>
</dbReference>
<reference evidence="5 6" key="1">
    <citation type="submission" date="2019-09" db="EMBL/GenBank/DDBJ databases">
        <title>The complete genome of Methanoplanus sp. FWC-SCC4.</title>
        <authorList>
            <person name="Chen S.-C."/>
            <person name="Zhou Y.-Z."/>
            <person name="Lai M.-C."/>
        </authorList>
    </citation>
    <scope>NUCLEOTIDE SEQUENCE [LARGE SCALE GENOMIC DNA]</scope>
    <source>
        <strain evidence="5 6">FWC-SCC4</strain>
    </source>
</reference>
<dbReference type="PROSITE" id="PS50987">
    <property type="entry name" value="HTH_ARSR_2"/>
    <property type="match status" value="1"/>
</dbReference>
<dbReference type="EMBL" id="CP043875">
    <property type="protein sequence ID" value="WOF16182.1"/>
    <property type="molecule type" value="Genomic_DNA"/>
</dbReference>
<dbReference type="PRINTS" id="PR00778">
    <property type="entry name" value="HTHARSR"/>
</dbReference>
<evidence type="ECO:0000313" key="6">
    <source>
        <dbReference type="Proteomes" id="UP001301797"/>
    </source>
</evidence>
<dbReference type="PANTHER" id="PTHR33154:SF18">
    <property type="entry name" value="ARSENICAL RESISTANCE OPERON REPRESSOR"/>
    <property type="match status" value="1"/>
</dbReference>
<dbReference type="SUPFAM" id="SSF46785">
    <property type="entry name" value="Winged helix' DNA-binding domain"/>
    <property type="match status" value="1"/>
</dbReference>
<dbReference type="GeneID" id="85229594"/>
<dbReference type="KEGG" id="mefw:F1737_05405"/>
<dbReference type="InterPro" id="IPR011991">
    <property type="entry name" value="ArsR-like_HTH"/>
</dbReference>
<feature type="domain" description="HTH arsR-type" evidence="4">
    <location>
        <begin position="35"/>
        <end position="130"/>
    </location>
</feature>
<dbReference type="InterPro" id="IPR051081">
    <property type="entry name" value="HTH_MetalResp_TranReg"/>
</dbReference>
<dbReference type="SMART" id="SM00418">
    <property type="entry name" value="HTH_ARSR"/>
    <property type="match status" value="1"/>
</dbReference>
<keyword evidence="3" id="KW-0804">Transcription</keyword>
<evidence type="ECO:0000256" key="1">
    <source>
        <dbReference type="ARBA" id="ARBA00023015"/>
    </source>
</evidence>
<dbReference type="Proteomes" id="UP001301797">
    <property type="component" value="Chromosome"/>
</dbReference>
<dbReference type="CDD" id="cd00090">
    <property type="entry name" value="HTH_ARSR"/>
    <property type="match status" value="1"/>
</dbReference>
<sequence>MSSYEKCPLPDDIPEVIALEIEKRGGIKGLKNCLPEDECAKTQSKMHKACTDPVRLKILSLLKGGPLCVCAIKEVLELADSKLSYHLNVLKDAGLIEGYQQYRWVIYKLTEQGEIWMGCVCQSRNLMDSI</sequence>
<gene>
    <name evidence="5" type="ORF">F1737_05405</name>
</gene>
<dbReference type="PANTHER" id="PTHR33154">
    <property type="entry name" value="TRANSCRIPTIONAL REGULATOR, ARSR FAMILY"/>
    <property type="match status" value="1"/>
</dbReference>
<organism evidence="5 6">
    <name type="scientific">Methanochimaera problematica</name>
    <dbReference type="NCBI Taxonomy" id="2609417"/>
    <lineage>
        <taxon>Archaea</taxon>
        <taxon>Methanobacteriati</taxon>
        <taxon>Methanobacteriota</taxon>
        <taxon>Stenosarchaea group</taxon>
        <taxon>Methanomicrobia</taxon>
        <taxon>Methanomicrobiales</taxon>
        <taxon>Methanomicrobiaceae</taxon>
        <taxon>Methanochimaera</taxon>
    </lineage>
</organism>
<keyword evidence="6" id="KW-1185">Reference proteome</keyword>
<dbReference type="InterPro" id="IPR036388">
    <property type="entry name" value="WH-like_DNA-bd_sf"/>
</dbReference>
<dbReference type="GO" id="GO:0003677">
    <property type="term" value="F:DNA binding"/>
    <property type="evidence" value="ECO:0007669"/>
    <property type="project" value="UniProtKB-KW"/>
</dbReference>
<evidence type="ECO:0000256" key="3">
    <source>
        <dbReference type="ARBA" id="ARBA00023163"/>
    </source>
</evidence>
<dbReference type="Gene3D" id="1.10.10.10">
    <property type="entry name" value="Winged helix-like DNA-binding domain superfamily/Winged helix DNA-binding domain"/>
    <property type="match status" value="1"/>
</dbReference>
<keyword evidence="1" id="KW-0805">Transcription regulation</keyword>
<name>A0AA97FC69_9EURY</name>
<evidence type="ECO:0000259" key="4">
    <source>
        <dbReference type="PROSITE" id="PS50987"/>
    </source>
</evidence>
<evidence type="ECO:0000256" key="2">
    <source>
        <dbReference type="ARBA" id="ARBA00023125"/>
    </source>
</evidence>
<dbReference type="InterPro" id="IPR036390">
    <property type="entry name" value="WH_DNA-bd_sf"/>
</dbReference>
<dbReference type="Pfam" id="PF01022">
    <property type="entry name" value="HTH_5"/>
    <property type="match status" value="1"/>
</dbReference>
<accession>A0AA97FC69</accession>